<name>A0A6A2S3P0_BIFLN</name>
<evidence type="ECO:0000313" key="3">
    <source>
        <dbReference type="Proteomes" id="UP000466472"/>
    </source>
</evidence>
<protein>
    <submittedName>
        <fullName evidence="2">Uncharacterized protein</fullName>
    </submittedName>
</protein>
<evidence type="ECO:0000313" key="1">
    <source>
        <dbReference type="EMBL" id="MZR89267.1"/>
    </source>
</evidence>
<organism evidence="2 4">
    <name type="scientific">Bifidobacterium longum</name>
    <dbReference type="NCBI Taxonomy" id="216816"/>
    <lineage>
        <taxon>Bacteria</taxon>
        <taxon>Bacillati</taxon>
        <taxon>Actinomycetota</taxon>
        <taxon>Actinomycetes</taxon>
        <taxon>Bifidobacteriales</taxon>
        <taxon>Bifidobacteriaceae</taxon>
        <taxon>Bifidobacterium</taxon>
    </lineage>
</organism>
<dbReference type="Proteomes" id="UP000638311">
    <property type="component" value="Unassembled WGS sequence"/>
</dbReference>
<dbReference type="EMBL" id="WXEF01000021">
    <property type="protein sequence ID" value="MZR89267.1"/>
    <property type="molecule type" value="Genomic_DNA"/>
</dbReference>
<evidence type="ECO:0000313" key="4">
    <source>
        <dbReference type="Proteomes" id="UP000638311"/>
    </source>
</evidence>
<gene>
    <name evidence="1" type="ORF">GT999_08310</name>
    <name evidence="2" type="ORF">GUA24_08420</name>
</gene>
<proteinExistence type="predicted"/>
<dbReference type="EMBL" id="WXDR01000019">
    <property type="protein sequence ID" value="MZU09013.1"/>
    <property type="molecule type" value="Genomic_DNA"/>
</dbReference>
<evidence type="ECO:0000313" key="2">
    <source>
        <dbReference type="EMBL" id="MZU09013.1"/>
    </source>
</evidence>
<reference evidence="2 3" key="1">
    <citation type="journal article" date="2019" name="Nat. Med.">
        <title>A library of human gut bacterial isolates paired with longitudinal multiomics data enables mechanistic microbiome research.</title>
        <authorList>
            <person name="Poyet M."/>
            <person name="Groussin M."/>
            <person name="Gibbons S.M."/>
            <person name="Avila-Pacheco J."/>
            <person name="Jiang X."/>
            <person name="Kearney S.M."/>
            <person name="Perrotta A.R."/>
            <person name="Berdy B."/>
            <person name="Zhao S."/>
            <person name="Lieberman T.D."/>
            <person name="Swanson P.K."/>
            <person name="Smith M."/>
            <person name="Roesemann S."/>
            <person name="Alexander J.E."/>
            <person name="Rich S.A."/>
            <person name="Livny J."/>
            <person name="Vlamakis H."/>
            <person name="Clish C."/>
            <person name="Bullock K."/>
            <person name="Deik A."/>
            <person name="Scott J."/>
            <person name="Pierce K.A."/>
            <person name="Xavier R.J."/>
            <person name="Alm E.J."/>
        </authorList>
    </citation>
    <scope>NUCLEOTIDE SEQUENCE</scope>
    <source>
        <strain evidence="1 3">BIOML-A395</strain>
        <strain evidence="2">BIOML-A409</strain>
    </source>
</reference>
<dbReference type="RefSeq" id="WP_077385916.1">
    <property type="nucleotide sequence ID" value="NZ_CP060493.1"/>
</dbReference>
<comment type="caution">
    <text evidence="2">The sequence shown here is derived from an EMBL/GenBank/DDBJ whole genome shotgun (WGS) entry which is preliminary data.</text>
</comment>
<dbReference type="AlphaFoldDB" id="A0A6A2S3P0"/>
<dbReference type="Proteomes" id="UP000466472">
    <property type="component" value="Unassembled WGS sequence"/>
</dbReference>
<sequence>MCHFRLQYLYRCGRTYAAPSIENCEFKMVCSSCENSGHLSVAVAQFTVAEEPERNLEIIDGFARDAAAGDREADLITAELSRECLDSARRTLPVLQNRRFADPQLCD</sequence>
<accession>A0A6A2S3P0</accession>